<evidence type="ECO:0000256" key="5">
    <source>
        <dbReference type="ARBA" id="ARBA00023136"/>
    </source>
</evidence>
<comment type="subcellular location">
    <subcellularLocation>
        <location evidence="1 6">Cell membrane</location>
        <topology evidence="1 6">Multi-pass membrane protein</topology>
    </subcellularLocation>
</comment>
<gene>
    <name evidence="8" type="primary">ydjZ_2</name>
    <name evidence="8" type="ORF">SK3146_06514</name>
</gene>
<keyword evidence="5 6" id="KW-0472">Membrane</keyword>
<feature type="transmembrane region" description="Helical" evidence="6">
    <location>
        <begin position="135"/>
        <end position="155"/>
    </location>
</feature>
<evidence type="ECO:0000256" key="6">
    <source>
        <dbReference type="RuleBase" id="RU366058"/>
    </source>
</evidence>
<dbReference type="Pfam" id="PF09335">
    <property type="entry name" value="VTT_dom"/>
    <property type="match status" value="1"/>
</dbReference>
<reference evidence="8" key="2">
    <citation type="journal article" date="2021" name="J Anim Sci Technol">
        <title>Complete genome sequence of Paenibacillus konkukensis sp. nov. SK3146 as a potential probiotic strain.</title>
        <authorList>
            <person name="Jung H.I."/>
            <person name="Park S."/>
            <person name="Niu K.M."/>
            <person name="Lee S.W."/>
            <person name="Kothari D."/>
            <person name="Yi K.J."/>
            <person name="Kim S.K."/>
        </authorList>
    </citation>
    <scope>NUCLEOTIDE SEQUENCE</scope>
    <source>
        <strain evidence="8">SK3146</strain>
    </source>
</reference>
<organism evidence="8 9">
    <name type="scientific">Paenibacillus konkukensis</name>
    <dbReference type="NCBI Taxonomy" id="2020716"/>
    <lineage>
        <taxon>Bacteria</taxon>
        <taxon>Bacillati</taxon>
        <taxon>Bacillota</taxon>
        <taxon>Bacilli</taxon>
        <taxon>Bacillales</taxon>
        <taxon>Paenibacillaceae</taxon>
        <taxon>Paenibacillus</taxon>
    </lineage>
</organism>
<feature type="domain" description="VTT" evidence="7">
    <location>
        <begin position="37"/>
        <end position="155"/>
    </location>
</feature>
<evidence type="ECO:0000256" key="1">
    <source>
        <dbReference type="ARBA" id="ARBA00004651"/>
    </source>
</evidence>
<evidence type="ECO:0000256" key="3">
    <source>
        <dbReference type="ARBA" id="ARBA00022692"/>
    </source>
</evidence>
<comment type="caution">
    <text evidence="6">Lacks conserved residue(s) required for the propagation of feature annotation.</text>
</comment>
<evidence type="ECO:0000313" key="9">
    <source>
        <dbReference type="Proteomes" id="UP001057134"/>
    </source>
</evidence>
<comment type="similarity">
    <text evidence="6">Belongs to the TVP38/TMEM64 family.</text>
</comment>
<dbReference type="Proteomes" id="UP001057134">
    <property type="component" value="Chromosome"/>
</dbReference>
<evidence type="ECO:0000256" key="4">
    <source>
        <dbReference type="ARBA" id="ARBA00022989"/>
    </source>
</evidence>
<dbReference type="InterPro" id="IPR032816">
    <property type="entry name" value="VTT_dom"/>
</dbReference>
<sequence length="197" mass="22301">MAEWNVRHLSDILQSWGLLGHVAGMMLAYLQTVLPFIPFVIVAGANVLIFGLWLGFAVNYVMAVLGAVSTFLVARNYARGWVEKKLEKYAYIEKFNQKLEQNGFLYIAVSRVIPVLPSFGINLAAAVMKVRTRDFVLGTMVGKFPMIFLESLIGHDLLHFHHNKGRLFLLLLIFVVLILIGNIYKKKWFDSGNNKIS</sequence>
<feature type="transmembrane region" description="Helical" evidence="6">
    <location>
        <begin position="167"/>
        <end position="184"/>
    </location>
</feature>
<feature type="transmembrane region" description="Helical" evidence="6">
    <location>
        <begin position="60"/>
        <end position="78"/>
    </location>
</feature>
<dbReference type="EMBL" id="CP027059">
    <property type="protein sequence ID" value="UQZ87217.1"/>
    <property type="molecule type" value="Genomic_DNA"/>
</dbReference>
<keyword evidence="2 6" id="KW-1003">Cell membrane</keyword>
<evidence type="ECO:0000256" key="2">
    <source>
        <dbReference type="ARBA" id="ARBA00022475"/>
    </source>
</evidence>
<protein>
    <recommendedName>
        <fullName evidence="6">TVP38/TMEM64 family membrane protein</fullName>
    </recommendedName>
</protein>
<keyword evidence="3 6" id="KW-0812">Transmembrane</keyword>
<dbReference type="PANTHER" id="PTHR12677">
    <property type="entry name" value="GOLGI APPARATUS MEMBRANE PROTEIN TVP38-RELATED"/>
    <property type="match status" value="1"/>
</dbReference>
<feature type="transmembrane region" description="Helical" evidence="6">
    <location>
        <begin position="104"/>
        <end position="123"/>
    </location>
</feature>
<reference evidence="8" key="1">
    <citation type="submission" date="2018-02" db="EMBL/GenBank/DDBJ databases">
        <authorList>
            <person name="Kim S.-K."/>
            <person name="Jung H.-I."/>
            <person name="Lee S.-W."/>
        </authorList>
    </citation>
    <scope>NUCLEOTIDE SEQUENCE</scope>
    <source>
        <strain evidence="8">SK3146</strain>
    </source>
</reference>
<keyword evidence="9" id="KW-1185">Reference proteome</keyword>
<dbReference type="InterPro" id="IPR015414">
    <property type="entry name" value="TMEM64"/>
</dbReference>
<name>A0ABY4S192_9BACL</name>
<evidence type="ECO:0000259" key="7">
    <source>
        <dbReference type="Pfam" id="PF09335"/>
    </source>
</evidence>
<dbReference type="PANTHER" id="PTHR12677:SF55">
    <property type="entry name" value="UNDECAPRENYL PHOSPHATE TRANSPORTER SAOUHSC_00901-RELATED"/>
    <property type="match status" value="1"/>
</dbReference>
<dbReference type="RefSeq" id="WP_249862699.1">
    <property type="nucleotide sequence ID" value="NZ_CP027059.1"/>
</dbReference>
<evidence type="ECO:0000313" key="8">
    <source>
        <dbReference type="EMBL" id="UQZ87217.1"/>
    </source>
</evidence>
<keyword evidence="4 6" id="KW-1133">Transmembrane helix</keyword>
<proteinExistence type="inferred from homology"/>
<accession>A0ABY4S192</accession>